<proteinExistence type="predicted"/>
<dbReference type="InterPro" id="IPR010569">
    <property type="entry name" value="Myotubularin-like_Pase_dom"/>
</dbReference>
<feature type="binding site" evidence="2">
    <location>
        <begin position="521"/>
        <end position="527"/>
    </location>
    <ligand>
        <name>substrate</name>
    </ligand>
</feature>
<organism evidence="5 6">
    <name type="scientific">Ambispora leptoticha</name>
    <dbReference type="NCBI Taxonomy" id="144679"/>
    <lineage>
        <taxon>Eukaryota</taxon>
        <taxon>Fungi</taxon>
        <taxon>Fungi incertae sedis</taxon>
        <taxon>Mucoromycota</taxon>
        <taxon>Glomeromycotina</taxon>
        <taxon>Glomeromycetes</taxon>
        <taxon>Archaeosporales</taxon>
        <taxon>Ambisporaceae</taxon>
        <taxon>Ambispora</taxon>
    </lineage>
</organism>
<feature type="region of interest" description="Disordered" evidence="3">
    <location>
        <begin position="885"/>
        <end position="929"/>
    </location>
</feature>
<comment type="caution">
    <text evidence="5">The sequence shown here is derived from an EMBL/GenBank/DDBJ whole genome shotgun (WGS) entry which is preliminary data.</text>
</comment>
<protein>
    <submittedName>
        <fullName evidence="5">10016_t:CDS:1</fullName>
    </submittedName>
</protein>
<evidence type="ECO:0000313" key="5">
    <source>
        <dbReference type="EMBL" id="CAG8448997.1"/>
    </source>
</evidence>
<feature type="region of interest" description="Disordered" evidence="3">
    <location>
        <begin position="575"/>
        <end position="594"/>
    </location>
</feature>
<dbReference type="CDD" id="cd14507">
    <property type="entry name" value="PTP-MTM-like"/>
    <property type="match status" value="1"/>
</dbReference>
<dbReference type="EMBL" id="CAJVPS010000078">
    <property type="protein sequence ID" value="CAG8448997.1"/>
    <property type="molecule type" value="Genomic_DNA"/>
</dbReference>
<dbReference type="AlphaFoldDB" id="A0A9N8YUK4"/>
<evidence type="ECO:0000259" key="4">
    <source>
        <dbReference type="PROSITE" id="PS51339"/>
    </source>
</evidence>
<dbReference type="GO" id="GO:0004438">
    <property type="term" value="F:phosphatidylinositol-3-phosphate phosphatase activity"/>
    <property type="evidence" value="ECO:0007669"/>
    <property type="project" value="TreeGrafter"/>
</dbReference>
<dbReference type="Proteomes" id="UP000789508">
    <property type="component" value="Unassembled WGS sequence"/>
</dbReference>
<dbReference type="PANTHER" id="PTHR10807:SF128">
    <property type="entry name" value="PHOSPHATIDYLINOSITOL-3,5-BISPHOSPHATE 3-PHOSPHATASE"/>
    <property type="match status" value="1"/>
</dbReference>
<accession>A0A9N8YUK4</accession>
<keyword evidence="6" id="KW-1185">Reference proteome</keyword>
<dbReference type="GO" id="GO:0046856">
    <property type="term" value="P:phosphatidylinositol dephosphorylation"/>
    <property type="evidence" value="ECO:0007669"/>
    <property type="project" value="TreeGrafter"/>
</dbReference>
<dbReference type="PROSITE" id="PS00383">
    <property type="entry name" value="TYR_PHOSPHATASE_1"/>
    <property type="match status" value="1"/>
</dbReference>
<name>A0A9N8YUK4_9GLOM</name>
<feature type="domain" description="Myotubularin phosphatase" evidence="4">
    <location>
        <begin position="246"/>
        <end position="726"/>
    </location>
</feature>
<feature type="compositionally biased region" description="Basic and acidic residues" evidence="3">
    <location>
        <begin position="809"/>
        <end position="833"/>
    </location>
</feature>
<dbReference type="Pfam" id="PF06602">
    <property type="entry name" value="Myotub-related"/>
    <property type="match status" value="1"/>
</dbReference>
<dbReference type="GO" id="GO:0016020">
    <property type="term" value="C:membrane"/>
    <property type="evidence" value="ECO:0007669"/>
    <property type="project" value="TreeGrafter"/>
</dbReference>
<feature type="compositionally biased region" description="Low complexity" evidence="3">
    <location>
        <begin position="901"/>
        <end position="924"/>
    </location>
</feature>
<feature type="non-terminal residue" evidence="5">
    <location>
        <position position="1146"/>
    </location>
</feature>
<dbReference type="InterPro" id="IPR016130">
    <property type="entry name" value="Tyr_Pase_AS"/>
</dbReference>
<evidence type="ECO:0000256" key="1">
    <source>
        <dbReference type="PIRSR" id="PIRSR630564-1"/>
    </source>
</evidence>
<dbReference type="InterPro" id="IPR029021">
    <property type="entry name" value="Prot-tyrosine_phosphatase-like"/>
</dbReference>
<dbReference type="SMART" id="SM00404">
    <property type="entry name" value="PTPc_motif"/>
    <property type="match status" value="1"/>
</dbReference>
<feature type="active site" description="Phosphocysteine intermediate" evidence="1">
    <location>
        <position position="521"/>
    </location>
</feature>
<evidence type="ECO:0000256" key="3">
    <source>
        <dbReference type="SAM" id="MobiDB-lite"/>
    </source>
</evidence>
<dbReference type="PROSITE" id="PS51339">
    <property type="entry name" value="PPASE_MYOTUBULARIN"/>
    <property type="match status" value="1"/>
</dbReference>
<dbReference type="InterPro" id="IPR030564">
    <property type="entry name" value="Myotubularin"/>
</dbReference>
<dbReference type="OrthoDB" id="271628at2759"/>
<sequence length="1146" mass="129461">MIFDKELAKLSLPPELLLFPGETVEFSLKTDAIKLFVSTADGGFTEYGGKPYENYDLIDAVTESIVVISNYRTCYQPIRTSSTHDSSLLYSPCVPFIHIPHLTINNIEHSAMQITISQKFSSSKYLFKFSKPKPSTTSGNFINIRTTAISLCEDFLTILKKFAQPTSVENVFAFRMGEKVFQLNSNKVTEVKNIMTKESKSHKLTLEEQIFDDLFGDNSSSDDTDNEVESKGIDEKVYKTMQILGWSKGYRIQKEFERMQMNPDSWCIASVNDDFTLSPTYPQDFILPSKILKAASSTDSDSSENPPISVASQPTSMFFRNLARFRSRGRFPVICWKKGLHVLMRSGQPMTGFLGTRGFEDELLIREVLRAVNDEQHNIIAASKGNSRRMKNSFVPYSRTSNMSGAQYNTKVSTKICILDARGYASAFSNGCGGGGYENAENYPTNTSLNFLGLSNIHTISSSHDSLLRAISASSTSSNWYSVLESTLWLSHVADLLKAAGGRDGVVGKIVDDDASVLVHCTDGWDRTTQLVSLAQIMLDPYYRTIKGMQVLIEKEWVAFGHPFRARGDLPSTLLSSDSRKHNSDKYPSSSFNVQPAQVQSTPAPVFLLFLTCVHHLVQQFPAAFEYNDFFLLCLARAGAGNSPFGDFLCNSECERDCLRLRERTTSIWGWVRERKQWFRNAGYQRPRKHEIHYHSDGTINQSSWKKMVLRPDTEARMITLWAEYYFPKDDLSIPLLSTPSGAEFIVPHGMHIPPAHHSYQVGGFPKEYYLVSLFVKRRQRKIVEKVWRTWRSLVLEKKRKRQQQLHQNHRDSLDEQETKCEQKKSKILRQEDKDDKWDIEEMVVTGEDGDGNNETDSPQSELLHQMKKIDDSRVFLMVKTPADNNRLVGGGIRQQRKSSTDSTSTLSTSGGRSQSPNSENSSLSDDDDYEIHQENKEKALIWRETEQYEPNLAVRELFDSHLQEWVELARQNDVTPVINEFDHDSDIADLLREAQMDSDNSLGGSNKNTIEELLMEAQTDTSPAMDIRSHDIDNTTKMTLCLDGIHDSNCNHNTICNTLHNNNTSVTTTVINKRTNSLSSITNATTMSTITSKLSSNSPIKTIPPTPRKYVDVNEFSTAFERPIKKSSSVNGVSLSTRNSMQDLG</sequence>
<dbReference type="InterPro" id="IPR003595">
    <property type="entry name" value="Tyr_Pase_cat"/>
</dbReference>
<feature type="region of interest" description="Disordered" evidence="3">
    <location>
        <begin position="801"/>
        <end position="833"/>
    </location>
</feature>
<dbReference type="PANTHER" id="PTHR10807">
    <property type="entry name" value="MYOTUBULARIN-RELATED"/>
    <property type="match status" value="1"/>
</dbReference>
<feature type="binding site" evidence="2">
    <location>
        <begin position="456"/>
        <end position="457"/>
    </location>
    <ligand>
        <name>substrate</name>
    </ligand>
</feature>
<dbReference type="SUPFAM" id="SSF52799">
    <property type="entry name" value="(Phosphotyrosine protein) phosphatases II"/>
    <property type="match status" value="1"/>
</dbReference>
<dbReference type="GO" id="GO:0005737">
    <property type="term" value="C:cytoplasm"/>
    <property type="evidence" value="ECO:0007669"/>
    <property type="project" value="TreeGrafter"/>
</dbReference>
<gene>
    <name evidence="5" type="ORF">ALEPTO_LOCUS880</name>
</gene>
<reference evidence="5" key="1">
    <citation type="submission" date="2021-06" db="EMBL/GenBank/DDBJ databases">
        <authorList>
            <person name="Kallberg Y."/>
            <person name="Tangrot J."/>
            <person name="Rosling A."/>
        </authorList>
    </citation>
    <scope>NUCLEOTIDE SEQUENCE</scope>
    <source>
        <strain evidence="5">FL130A</strain>
    </source>
</reference>
<evidence type="ECO:0000256" key="2">
    <source>
        <dbReference type="PIRSR" id="PIRSR630564-2"/>
    </source>
</evidence>
<evidence type="ECO:0000313" key="6">
    <source>
        <dbReference type="Proteomes" id="UP000789508"/>
    </source>
</evidence>